<dbReference type="Gene3D" id="2.130.10.10">
    <property type="entry name" value="YVTN repeat-like/Quinoprotein amine dehydrogenase"/>
    <property type="match status" value="1"/>
</dbReference>
<dbReference type="InterPro" id="IPR011048">
    <property type="entry name" value="Haem_d1_sf"/>
</dbReference>
<dbReference type="SUPFAM" id="SSF51004">
    <property type="entry name" value="C-terminal (heme d1) domain of cytochrome cd1-nitrite reductase"/>
    <property type="match status" value="1"/>
</dbReference>
<name>A0ABN1CG32_SACER</name>
<proteinExistence type="inferred from homology"/>
<dbReference type="Proteomes" id="UP001500729">
    <property type="component" value="Unassembled WGS sequence"/>
</dbReference>
<organism evidence="3 4">
    <name type="scientific">Saccharopolyspora erythraea</name>
    <name type="common">Streptomyces erythraeus</name>
    <dbReference type="NCBI Taxonomy" id="1836"/>
    <lineage>
        <taxon>Bacteria</taxon>
        <taxon>Bacillati</taxon>
        <taxon>Actinomycetota</taxon>
        <taxon>Actinomycetes</taxon>
        <taxon>Pseudonocardiales</taxon>
        <taxon>Pseudonocardiaceae</taxon>
        <taxon>Saccharopolyspora</taxon>
    </lineage>
</organism>
<dbReference type="InterPro" id="IPR019405">
    <property type="entry name" value="Lactonase_7-beta_prop"/>
</dbReference>
<reference evidence="3 4" key="1">
    <citation type="journal article" date="2019" name="Int. J. Syst. Evol. Microbiol.">
        <title>The Global Catalogue of Microorganisms (GCM) 10K type strain sequencing project: providing services to taxonomists for standard genome sequencing and annotation.</title>
        <authorList>
            <consortium name="The Broad Institute Genomics Platform"/>
            <consortium name="The Broad Institute Genome Sequencing Center for Infectious Disease"/>
            <person name="Wu L."/>
            <person name="Ma J."/>
        </authorList>
    </citation>
    <scope>NUCLEOTIDE SEQUENCE [LARGE SCALE GENOMIC DNA]</scope>
    <source>
        <strain evidence="3 4">JCM 10303</strain>
    </source>
</reference>
<keyword evidence="4" id="KW-1185">Reference proteome</keyword>
<accession>A0ABN1CG32</accession>
<comment type="similarity">
    <text evidence="1">Belongs to the cycloisomerase 2 family.</text>
</comment>
<dbReference type="RefSeq" id="WP_009942650.1">
    <property type="nucleotide sequence ID" value="NZ_BAAAGS010000008.1"/>
</dbReference>
<comment type="caution">
    <text evidence="3">The sequence shown here is derived from an EMBL/GenBank/DDBJ whole genome shotgun (WGS) entry which is preliminary data.</text>
</comment>
<protein>
    <submittedName>
        <fullName evidence="3">Lactonase family protein</fullName>
    </submittedName>
</protein>
<dbReference type="InterPro" id="IPR050282">
    <property type="entry name" value="Cycloisomerase_2"/>
</dbReference>
<dbReference type="PANTHER" id="PTHR30344:SF1">
    <property type="entry name" value="6-PHOSPHOGLUCONOLACTONASE"/>
    <property type="match status" value="1"/>
</dbReference>
<evidence type="ECO:0000313" key="3">
    <source>
        <dbReference type="EMBL" id="GAA0518480.1"/>
    </source>
</evidence>
<dbReference type="EMBL" id="BAAAGS010000008">
    <property type="protein sequence ID" value="GAA0518480.1"/>
    <property type="molecule type" value="Genomic_DNA"/>
</dbReference>
<dbReference type="Pfam" id="PF10282">
    <property type="entry name" value="Lactonase"/>
    <property type="match status" value="1"/>
</dbReference>
<dbReference type="PANTHER" id="PTHR30344">
    <property type="entry name" value="6-PHOSPHOGLUCONOLACTONASE-RELATED"/>
    <property type="match status" value="1"/>
</dbReference>
<evidence type="ECO:0000256" key="2">
    <source>
        <dbReference type="SAM" id="MobiDB-lite"/>
    </source>
</evidence>
<dbReference type="InterPro" id="IPR015943">
    <property type="entry name" value="WD40/YVTN_repeat-like_dom_sf"/>
</dbReference>
<gene>
    <name evidence="3" type="ORF">GCM10009533_16990</name>
</gene>
<evidence type="ECO:0000256" key="1">
    <source>
        <dbReference type="ARBA" id="ARBA00005564"/>
    </source>
</evidence>
<sequence length="346" mass="36052">MPDNGEYRMYVGAYTADESKADGIRLAVADGTGAVRCTDVVHTAADPSFLALSPDGSTLFAVSEVWEGRVLSFAVCDDGSLREVNSQPTLGSGPCHLSVHPSGRFLLTANYVSGNVVVHPVAEGGVLREPCHVVQHSGSGPSDRQDGPHAHQVLSDPTGKRVLAADLGTDSVYVYDFDAESGHLAIRTEVTVAAGAGPRHLAFHPSGTRFYLLNELALALTEVAYDPETGAAEAGRTLPTVPDDHREKSLAAEVVVSPDGRFAFASNRGHDSIAVFGCDDFRLLGIHPAGVAGPRHIALSPDGAVLFAAGQDSGTLRALRVRGDGGLEPVGEPVETPAPVCLLPVA</sequence>
<feature type="region of interest" description="Disordered" evidence="2">
    <location>
        <begin position="134"/>
        <end position="157"/>
    </location>
</feature>
<evidence type="ECO:0000313" key="4">
    <source>
        <dbReference type="Proteomes" id="UP001500729"/>
    </source>
</evidence>